<dbReference type="GO" id="GO:0051920">
    <property type="term" value="F:peroxiredoxin activity"/>
    <property type="evidence" value="ECO:0007669"/>
    <property type="project" value="InterPro"/>
</dbReference>
<evidence type="ECO:0000259" key="1">
    <source>
        <dbReference type="Pfam" id="PF02627"/>
    </source>
</evidence>
<dbReference type="PANTHER" id="PTHR34846:SF10">
    <property type="entry name" value="CYTOPLASMIC PROTEIN"/>
    <property type="match status" value="1"/>
</dbReference>
<sequence length="163" mass="17937">MTDTSIIETAATADRPTHVERVQISSAVPDGYRKVINLDGYVGQAVEEPLGDLIKLRASQINGCTYCVDMHSVDLQEGGYPLRKVFAVSAWRESPWFSERERTALELTEAVTLIHQGGVSEALYARAVNEFGEVGFANLILAIGTINIWNRIAIPTHMRPPAL</sequence>
<protein>
    <submittedName>
        <fullName evidence="2">Carboxymuconolactone decarboxylase family protein</fullName>
    </submittedName>
</protein>
<dbReference type="InterPro" id="IPR003779">
    <property type="entry name" value="CMD-like"/>
</dbReference>
<dbReference type="AlphaFoldDB" id="A0A7G6Y8A6"/>
<dbReference type="Pfam" id="PF02627">
    <property type="entry name" value="CMD"/>
    <property type="match status" value="1"/>
</dbReference>
<dbReference type="KEGG" id="lse:F1C12_06015"/>
<accession>A0A7G6Y8A6</accession>
<dbReference type="Proteomes" id="UP000515511">
    <property type="component" value="Chromosome"/>
</dbReference>
<dbReference type="PANTHER" id="PTHR34846">
    <property type="entry name" value="4-CARBOXYMUCONOLACTONE DECARBOXYLASE FAMILY PROTEIN (AFU_ORTHOLOGUE AFUA_6G11590)"/>
    <property type="match status" value="1"/>
</dbReference>
<dbReference type="Gene3D" id="1.20.1290.10">
    <property type="entry name" value="AhpD-like"/>
    <property type="match status" value="1"/>
</dbReference>
<dbReference type="InterPro" id="IPR029032">
    <property type="entry name" value="AhpD-like"/>
</dbReference>
<dbReference type="NCBIfam" id="TIGR00778">
    <property type="entry name" value="ahpD_dom"/>
    <property type="match status" value="1"/>
</dbReference>
<dbReference type="SUPFAM" id="SSF69118">
    <property type="entry name" value="AhpD-like"/>
    <property type="match status" value="1"/>
</dbReference>
<dbReference type="EMBL" id="CP043641">
    <property type="protein sequence ID" value="QNE34721.1"/>
    <property type="molecule type" value="Genomic_DNA"/>
</dbReference>
<evidence type="ECO:0000313" key="3">
    <source>
        <dbReference type="Proteomes" id="UP000515511"/>
    </source>
</evidence>
<dbReference type="RefSeq" id="WP_185277893.1">
    <property type="nucleotide sequence ID" value="NZ_CP043641.1"/>
</dbReference>
<evidence type="ECO:0000313" key="2">
    <source>
        <dbReference type="EMBL" id="QNE34721.1"/>
    </source>
</evidence>
<feature type="domain" description="Carboxymuconolactone decarboxylase-like" evidence="1">
    <location>
        <begin position="39"/>
        <end position="109"/>
    </location>
</feature>
<dbReference type="InterPro" id="IPR004675">
    <property type="entry name" value="AhpD_core"/>
</dbReference>
<proteinExistence type="predicted"/>
<organism evidence="2 3">
    <name type="scientific">Leifsonia shinshuensis</name>
    <dbReference type="NCBI Taxonomy" id="150026"/>
    <lineage>
        <taxon>Bacteria</taxon>
        <taxon>Bacillati</taxon>
        <taxon>Actinomycetota</taxon>
        <taxon>Actinomycetes</taxon>
        <taxon>Micrococcales</taxon>
        <taxon>Microbacteriaceae</taxon>
        <taxon>Leifsonia</taxon>
    </lineage>
</organism>
<reference evidence="3" key="1">
    <citation type="submission" date="2019-09" db="EMBL/GenBank/DDBJ databases">
        <title>Antimicrobial potential of Antarctic Bacteria.</title>
        <authorList>
            <person name="Benaud N."/>
            <person name="Edwards R.J."/>
            <person name="Ferrari B.C."/>
        </authorList>
    </citation>
    <scope>NUCLEOTIDE SEQUENCE [LARGE SCALE GENOMIC DNA]</scope>
    <source>
        <strain evidence="3">INR9</strain>
    </source>
</reference>
<name>A0A7G6Y8A6_9MICO</name>
<gene>
    <name evidence="2" type="ORF">F1C12_06015</name>
</gene>